<comment type="similarity">
    <text evidence="1">Belongs to the inositol phosphokinase (IPK) family.</text>
</comment>
<dbReference type="GO" id="GO:0005737">
    <property type="term" value="C:cytoplasm"/>
    <property type="evidence" value="ECO:0007669"/>
    <property type="project" value="TreeGrafter"/>
</dbReference>
<dbReference type="EMBL" id="OA882700">
    <property type="protein sequence ID" value="CAD7276611.1"/>
    <property type="molecule type" value="Genomic_DNA"/>
</dbReference>
<dbReference type="AlphaFoldDB" id="A0A7R9BJQ2"/>
<gene>
    <name evidence="2" type="ORF">NMOB1V02_LOCUS4367</name>
</gene>
<organism evidence="2">
    <name type="scientific">Notodromas monacha</name>
    <dbReference type="NCBI Taxonomy" id="399045"/>
    <lineage>
        <taxon>Eukaryota</taxon>
        <taxon>Metazoa</taxon>
        <taxon>Ecdysozoa</taxon>
        <taxon>Arthropoda</taxon>
        <taxon>Crustacea</taxon>
        <taxon>Oligostraca</taxon>
        <taxon>Ostracoda</taxon>
        <taxon>Podocopa</taxon>
        <taxon>Podocopida</taxon>
        <taxon>Cypridocopina</taxon>
        <taxon>Cypridoidea</taxon>
        <taxon>Cyprididae</taxon>
        <taxon>Notodromas</taxon>
    </lineage>
</organism>
<dbReference type="Proteomes" id="UP000678499">
    <property type="component" value="Unassembled WGS sequence"/>
</dbReference>
<sequence>MYRTSEREFFYACAKRDAFYTPVYLCFWTSFKMLMEVAQEWESIEEIQLEPFIHQVGGHSSILSLDESTICKPLVLQEVEFYKSLPSNMREFTAEFRGIVEVSSVQDENGAITLLRFRGGGLLRKDLGAARALSRGSAAAPS</sequence>
<keyword evidence="1" id="KW-0418">Kinase</keyword>
<feature type="non-terminal residue" evidence="2">
    <location>
        <position position="142"/>
    </location>
</feature>
<keyword evidence="3" id="KW-1185">Reference proteome</keyword>
<protein>
    <recommendedName>
        <fullName evidence="1">Kinase</fullName>
        <ecNumber evidence="1">2.7.-.-</ecNumber>
    </recommendedName>
</protein>
<dbReference type="InterPro" id="IPR005522">
    <property type="entry name" value="IPK"/>
</dbReference>
<dbReference type="GO" id="GO:0000828">
    <property type="term" value="F:inositol hexakisphosphate kinase activity"/>
    <property type="evidence" value="ECO:0007669"/>
    <property type="project" value="TreeGrafter"/>
</dbReference>
<evidence type="ECO:0000313" key="3">
    <source>
        <dbReference type="Proteomes" id="UP000678499"/>
    </source>
</evidence>
<reference evidence="2" key="1">
    <citation type="submission" date="2020-11" db="EMBL/GenBank/DDBJ databases">
        <authorList>
            <person name="Tran Van P."/>
        </authorList>
    </citation>
    <scope>NUCLEOTIDE SEQUENCE</scope>
</reference>
<accession>A0A7R9BJQ2</accession>
<dbReference type="EC" id="2.7.-.-" evidence="1"/>
<dbReference type="GO" id="GO:0032958">
    <property type="term" value="P:inositol phosphate biosynthetic process"/>
    <property type="evidence" value="ECO:0007669"/>
    <property type="project" value="InterPro"/>
</dbReference>
<proteinExistence type="inferred from homology"/>
<evidence type="ECO:0000313" key="2">
    <source>
        <dbReference type="EMBL" id="CAD7276611.1"/>
    </source>
</evidence>
<dbReference type="PANTHER" id="PTHR12400">
    <property type="entry name" value="INOSITOL POLYPHOSPHATE KINASE"/>
    <property type="match status" value="1"/>
</dbReference>
<dbReference type="OrthoDB" id="2573163at2759"/>
<dbReference type="EMBL" id="CAJPEX010000663">
    <property type="protein sequence ID" value="CAG0916763.1"/>
    <property type="molecule type" value="Genomic_DNA"/>
</dbReference>
<dbReference type="PANTHER" id="PTHR12400:SF21">
    <property type="entry name" value="KINASE"/>
    <property type="match status" value="1"/>
</dbReference>
<keyword evidence="1" id="KW-0808">Transferase</keyword>
<dbReference type="SUPFAM" id="SSF56104">
    <property type="entry name" value="SAICAR synthase-like"/>
    <property type="match status" value="1"/>
</dbReference>
<dbReference type="GO" id="GO:0046854">
    <property type="term" value="P:phosphatidylinositol phosphate biosynthetic process"/>
    <property type="evidence" value="ECO:0007669"/>
    <property type="project" value="TreeGrafter"/>
</dbReference>
<dbReference type="GO" id="GO:0005634">
    <property type="term" value="C:nucleus"/>
    <property type="evidence" value="ECO:0007669"/>
    <property type="project" value="TreeGrafter"/>
</dbReference>
<evidence type="ECO:0000256" key="1">
    <source>
        <dbReference type="RuleBase" id="RU363090"/>
    </source>
</evidence>
<name>A0A7R9BJQ2_9CRUS</name>